<keyword evidence="5" id="KW-1185">Reference proteome</keyword>
<feature type="region of interest" description="Disordered" evidence="1">
    <location>
        <begin position="185"/>
        <end position="205"/>
    </location>
</feature>
<feature type="domain" description="Ferritin-like diiron" evidence="3">
    <location>
        <begin position="25"/>
        <end position="169"/>
    </location>
</feature>
<dbReference type="GO" id="GO:0046872">
    <property type="term" value="F:metal ion binding"/>
    <property type="evidence" value="ECO:0007669"/>
    <property type="project" value="InterPro"/>
</dbReference>
<evidence type="ECO:0000256" key="2">
    <source>
        <dbReference type="SAM" id="SignalP"/>
    </source>
</evidence>
<evidence type="ECO:0000313" key="5">
    <source>
        <dbReference type="Proteomes" id="UP000326570"/>
    </source>
</evidence>
<feature type="chain" id="PRO_5024813434" evidence="2">
    <location>
        <begin position="20"/>
        <end position="205"/>
    </location>
</feature>
<comment type="caution">
    <text evidence="4">The sequence shown here is derived from an EMBL/GenBank/DDBJ whole genome shotgun (WGS) entry which is preliminary data.</text>
</comment>
<dbReference type="InterPro" id="IPR052753">
    <property type="entry name" value="Rbr2/Nigerythrin"/>
</dbReference>
<dbReference type="InterPro" id="IPR012347">
    <property type="entry name" value="Ferritin-like"/>
</dbReference>
<sequence>MKMILLLFFSLALFSFVQTKPQAKSQTQSQTLKNLQQAYQAEANASRKYEMFAKKAAEEKYDQVAKLFRAISKSESIHMANHKAAIQKMGGRPAEVVYDKVEVLTTRENLRGPIGGEKKETEDLYPAFVETAKQEKATQAANSFTYAMEAEAQHEKLFEEALAQLGKNQPADYYVSTLTGSTIKVQPGGKAPSGTLPNEKFQKVE</sequence>
<dbReference type="EMBL" id="VTWT01000007">
    <property type="protein sequence ID" value="KAA9331757.1"/>
    <property type="molecule type" value="Genomic_DNA"/>
</dbReference>
<dbReference type="InterPro" id="IPR009078">
    <property type="entry name" value="Ferritin-like_SF"/>
</dbReference>
<dbReference type="Pfam" id="PF02915">
    <property type="entry name" value="Rubrerythrin"/>
    <property type="match status" value="1"/>
</dbReference>
<dbReference type="PANTHER" id="PTHR33746:SF4">
    <property type="entry name" value="RUBRERYTHRIN"/>
    <property type="match status" value="1"/>
</dbReference>
<evidence type="ECO:0000259" key="3">
    <source>
        <dbReference type="PROSITE" id="PS50905"/>
    </source>
</evidence>
<dbReference type="Proteomes" id="UP000326570">
    <property type="component" value="Unassembled WGS sequence"/>
</dbReference>
<evidence type="ECO:0000313" key="4">
    <source>
        <dbReference type="EMBL" id="KAA9331757.1"/>
    </source>
</evidence>
<dbReference type="Gene3D" id="1.20.1260.10">
    <property type="match status" value="1"/>
</dbReference>
<reference evidence="4 5" key="1">
    <citation type="submission" date="2019-09" db="EMBL/GenBank/DDBJ databases">
        <title>Genome sequence of Adhaeribacter sp. M2.</title>
        <authorList>
            <person name="Srinivasan S."/>
        </authorList>
    </citation>
    <scope>NUCLEOTIDE SEQUENCE [LARGE SCALE GENOMIC DNA]</scope>
    <source>
        <strain evidence="4 5">M2</strain>
    </source>
</reference>
<keyword evidence="2" id="KW-0732">Signal</keyword>
<dbReference type="AlphaFoldDB" id="A0A5N1IPF1"/>
<dbReference type="PROSITE" id="PS50905">
    <property type="entry name" value="FERRITIN_LIKE"/>
    <property type="match status" value="1"/>
</dbReference>
<dbReference type="GO" id="GO:0016491">
    <property type="term" value="F:oxidoreductase activity"/>
    <property type="evidence" value="ECO:0007669"/>
    <property type="project" value="InterPro"/>
</dbReference>
<protein>
    <submittedName>
        <fullName evidence="4">Rubrerythrin family protein</fullName>
    </submittedName>
</protein>
<dbReference type="PANTHER" id="PTHR33746">
    <property type="entry name" value="RUBRERYTHRIN"/>
    <property type="match status" value="1"/>
</dbReference>
<evidence type="ECO:0000256" key="1">
    <source>
        <dbReference type="SAM" id="MobiDB-lite"/>
    </source>
</evidence>
<organism evidence="4 5">
    <name type="scientific">Adhaeribacter soli</name>
    <dbReference type="NCBI Taxonomy" id="2607655"/>
    <lineage>
        <taxon>Bacteria</taxon>
        <taxon>Pseudomonadati</taxon>
        <taxon>Bacteroidota</taxon>
        <taxon>Cytophagia</taxon>
        <taxon>Cytophagales</taxon>
        <taxon>Hymenobacteraceae</taxon>
        <taxon>Adhaeribacter</taxon>
    </lineage>
</organism>
<dbReference type="InterPro" id="IPR009040">
    <property type="entry name" value="Ferritin-like_diiron"/>
</dbReference>
<dbReference type="SUPFAM" id="SSF47240">
    <property type="entry name" value="Ferritin-like"/>
    <property type="match status" value="1"/>
</dbReference>
<accession>A0A5N1IPF1</accession>
<proteinExistence type="predicted"/>
<gene>
    <name evidence="4" type="ORF">F0P94_13175</name>
</gene>
<dbReference type="InterPro" id="IPR003251">
    <property type="entry name" value="Rr_diiron-bd_dom"/>
</dbReference>
<name>A0A5N1IPF1_9BACT</name>
<feature type="signal peptide" evidence="2">
    <location>
        <begin position="1"/>
        <end position="19"/>
    </location>
</feature>
<dbReference type="CDD" id="cd01041">
    <property type="entry name" value="Rubrerythrin"/>
    <property type="match status" value="1"/>
</dbReference>